<accession>G5ICF3</accession>
<sequence length="232" mass="24359">MRKRVRQTAALALALGMAVTGSMAGYAAVDPAAVETDTVSSVGGTKTELVGTIEITSLSVSLPLKAGFNIDPSKYDGKSIDVQIGSNQSANYKIINNSAVPVYVYISDIEANKDHTGSKPAGVKDISLISKTDNISTLNSVMLAIKDASMTTADGLPANADADESFWLTTANMTTNSNKYYLNNAKGKMEAKTGSTGTELNLKIYGLTQNGWAPADKFSVAPTFMVSTVEPS</sequence>
<protein>
    <recommendedName>
        <fullName evidence="4">WxL domain-containing protein</fullName>
    </recommendedName>
</protein>
<feature type="signal peptide" evidence="1">
    <location>
        <begin position="1"/>
        <end position="27"/>
    </location>
</feature>
<evidence type="ECO:0000313" key="3">
    <source>
        <dbReference type="Proteomes" id="UP000005384"/>
    </source>
</evidence>
<feature type="chain" id="PRO_5003478524" description="WxL domain-containing protein" evidence="1">
    <location>
        <begin position="28"/>
        <end position="232"/>
    </location>
</feature>
<evidence type="ECO:0000313" key="2">
    <source>
        <dbReference type="EMBL" id="EHI60803.1"/>
    </source>
</evidence>
<dbReference type="AlphaFoldDB" id="G5ICF3"/>
<name>G5ICF3_9FIRM</name>
<dbReference type="EMBL" id="ADLN01000011">
    <property type="protein sequence ID" value="EHI60803.1"/>
    <property type="molecule type" value="Genomic_DNA"/>
</dbReference>
<dbReference type="Proteomes" id="UP000005384">
    <property type="component" value="Unassembled WGS sequence"/>
</dbReference>
<gene>
    <name evidence="2" type="ORF">HMPREF9473_01180</name>
</gene>
<keyword evidence="1" id="KW-0732">Signal</keyword>
<dbReference type="OrthoDB" id="9755774at2"/>
<dbReference type="HOGENOM" id="CLU_103710_0_0_9"/>
<keyword evidence="3" id="KW-1185">Reference proteome</keyword>
<proteinExistence type="predicted"/>
<evidence type="ECO:0008006" key="4">
    <source>
        <dbReference type="Google" id="ProtNLM"/>
    </source>
</evidence>
<dbReference type="RefSeq" id="WP_006779166.1">
    <property type="nucleotide sequence ID" value="NZ_CP040506.1"/>
</dbReference>
<dbReference type="PATRIC" id="fig|742737.3.peg.1184"/>
<evidence type="ECO:0000256" key="1">
    <source>
        <dbReference type="SAM" id="SignalP"/>
    </source>
</evidence>
<comment type="caution">
    <text evidence="2">The sequence shown here is derived from an EMBL/GenBank/DDBJ whole genome shotgun (WGS) entry which is preliminary data.</text>
</comment>
<reference evidence="2 3" key="1">
    <citation type="submission" date="2011-08" db="EMBL/GenBank/DDBJ databases">
        <title>The Genome Sequence of Clostridium hathewayi WAL-18680.</title>
        <authorList>
            <consortium name="The Broad Institute Genome Sequencing Platform"/>
            <person name="Earl A."/>
            <person name="Ward D."/>
            <person name="Feldgarden M."/>
            <person name="Gevers D."/>
            <person name="Finegold S.M."/>
            <person name="Summanen P.H."/>
            <person name="Molitoris D.R."/>
            <person name="Song M."/>
            <person name="Daigneault M."/>
            <person name="Allen-Vercoe E."/>
            <person name="Young S.K."/>
            <person name="Zeng Q."/>
            <person name="Gargeya S."/>
            <person name="Fitzgerald M."/>
            <person name="Haas B."/>
            <person name="Abouelleil A."/>
            <person name="Alvarado L."/>
            <person name="Arachchi H.M."/>
            <person name="Berlin A."/>
            <person name="Brown A."/>
            <person name="Chapman S.B."/>
            <person name="Chen Z."/>
            <person name="Dunbar C."/>
            <person name="Freedman E."/>
            <person name="Gearin G."/>
            <person name="Gellesch M."/>
            <person name="Goldberg J."/>
            <person name="Griggs A."/>
            <person name="Gujja S."/>
            <person name="Heiman D."/>
            <person name="Howarth C."/>
            <person name="Larson L."/>
            <person name="Lui A."/>
            <person name="MacDonald P.J.P."/>
            <person name="Montmayeur A."/>
            <person name="Murphy C."/>
            <person name="Neiman D."/>
            <person name="Pearson M."/>
            <person name="Priest M."/>
            <person name="Roberts A."/>
            <person name="Saif S."/>
            <person name="Shea T."/>
            <person name="Shenoy N."/>
            <person name="Sisk P."/>
            <person name="Stolte C."/>
            <person name="Sykes S."/>
            <person name="Wortman J."/>
            <person name="Nusbaum C."/>
            <person name="Birren B."/>
        </authorList>
    </citation>
    <scope>NUCLEOTIDE SEQUENCE [LARGE SCALE GENOMIC DNA]</scope>
    <source>
        <strain evidence="2 3">WAL-18680</strain>
    </source>
</reference>
<organism evidence="2 3">
    <name type="scientific">Hungatella hathewayi WAL-18680</name>
    <dbReference type="NCBI Taxonomy" id="742737"/>
    <lineage>
        <taxon>Bacteria</taxon>
        <taxon>Bacillati</taxon>
        <taxon>Bacillota</taxon>
        <taxon>Clostridia</taxon>
        <taxon>Lachnospirales</taxon>
        <taxon>Lachnospiraceae</taxon>
        <taxon>Hungatella</taxon>
    </lineage>
</organism>